<evidence type="ECO:0000256" key="1">
    <source>
        <dbReference type="SAM" id="Phobius"/>
    </source>
</evidence>
<evidence type="ECO:0000313" key="3">
    <source>
        <dbReference type="Proteomes" id="UP000176445"/>
    </source>
</evidence>
<reference evidence="2 3" key="1">
    <citation type="journal article" date="2016" name="Nat. Commun.">
        <title>Thousands of microbial genomes shed light on interconnected biogeochemical processes in an aquifer system.</title>
        <authorList>
            <person name="Anantharaman K."/>
            <person name="Brown C.T."/>
            <person name="Hug L.A."/>
            <person name="Sharon I."/>
            <person name="Castelle C.J."/>
            <person name="Probst A.J."/>
            <person name="Thomas B.C."/>
            <person name="Singh A."/>
            <person name="Wilkins M.J."/>
            <person name="Karaoz U."/>
            <person name="Brodie E.L."/>
            <person name="Williams K.H."/>
            <person name="Hubbard S.S."/>
            <person name="Banfield J.F."/>
        </authorList>
    </citation>
    <scope>NUCLEOTIDE SEQUENCE [LARGE SCALE GENOMIC DNA]</scope>
</reference>
<keyword evidence="1" id="KW-0812">Transmembrane</keyword>
<feature type="transmembrane region" description="Helical" evidence="1">
    <location>
        <begin position="6"/>
        <end position="24"/>
    </location>
</feature>
<sequence length="221" mass="23168">MSSVKSLFLGIVFILLVAIGGMVYRNAVERSNKPIACPLSAKVCPDGTSLSPEGLSCAFPACSPPNVTLDAIGFAYAVPAGFSPGPDGGDGTQNLIAAYQIGGIEYASTTARIEIWRFAVEASSTPLETIRSTAIGGASGVPVPATAYSSTSIKNRQFTVVLIERFEGAVHTAYYLARDKDVLRFDAIDSGGFDWTSSSLDVSSLPAHEALRQLLATLQGE</sequence>
<gene>
    <name evidence="2" type="ORF">A2704_06750</name>
</gene>
<proteinExistence type="predicted"/>
<keyword evidence="1" id="KW-1133">Transmembrane helix</keyword>
<keyword evidence="1" id="KW-0472">Membrane</keyword>
<protein>
    <submittedName>
        <fullName evidence="2">Uncharacterized protein</fullName>
    </submittedName>
</protein>
<comment type="caution">
    <text evidence="2">The sequence shown here is derived from an EMBL/GenBank/DDBJ whole genome shotgun (WGS) entry which is preliminary data.</text>
</comment>
<dbReference type="EMBL" id="MFKW01000009">
    <property type="protein sequence ID" value="OGG51886.1"/>
    <property type="molecule type" value="Genomic_DNA"/>
</dbReference>
<dbReference type="AlphaFoldDB" id="A0A1F6CRS9"/>
<name>A0A1F6CRS9_9BACT</name>
<accession>A0A1F6CRS9</accession>
<dbReference type="Proteomes" id="UP000176445">
    <property type="component" value="Unassembled WGS sequence"/>
</dbReference>
<evidence type="ECO:0000313" key="2">
    <source>
        <dbReference type="EMBL" id="OGG51886.1"/>
    </source>
</evidence>
<organism evidence="2 3">
    <name type="scientific">Candidatus Kaiserbacteria bacterium RIFCSPHIGHO2_01_FULL_54_36b</name>
    <dbReference type="NCBI Taxonomy" id="1798483"/>
    <lineage>
        <taxon>Bacteria</taxon>
        <taxon>Candidatus Kaiseribacteriota</taxon>
    </lineage>
</organism>